<keyword evidence="3" id="KW-1185">Reference proteome</keyword>
<reference evidence="2 3" key="1">
    <citation type="submission" date="2020-07" db="EMBL/GenBank/DDBJ databases">
        <authorList>
            <person name="Feng H."/>
        </authorList>
    </citation>
    <scope>NUCLEOTIDE SEQUENCE [LARGE SCALE GENOMIC DNA]</scope>
    <source>
        <strain evidence="3">s-11</strain>
    </source>
</reference>
<accession>A0A7W1XCT1</accession>
<dbReference type="AlphaFoldDB" id="A0A7W1XCT1"/>
<organism evidence="2 3">
    <name type="scientific">Thermoactinomyces daqus</name>
    <dbReference type="NCBI Taxonomy" id="1329516"/>
    <lineage>
        <taxon>Bacteria</taxon>
        <taxon>Bacillati</taxon>
        <taxon>Bacillota</taxon>
        <taxon>Bacilli</taxon>
        <taxon>Bacillales</taxon>
        <taxon>Thermoactinomycetaceae</taxon>
        <taxon>Thermoactinomyces</taxon>
    </lineage>
</organism>
<feature type="coiled-coil region" evidence="1">
    <location>
        <begin position="9"/>
        <end position="36"/>
    </location>
</feature>
<evidence type="ECO:0000313" key="3">
    <source>
        <dbReference type="Proteomes" id="UP000530514"/>
    </source>
</evidence>
<protein>
    <submittedName>
        <fullName evidence="2">Uncharacterized protein</fullName>
    </submittedName>
</protein>
<evidence type="ECO:0000256" key="1">
    <source>
        <dbReference type="SAM" id="Coils"/>
    </source>
</evidence>
<dbReference type="RefSeq" id="WP_181735455.1">
    <property type="nucleotide sequence ID" value="NZ_JACEIP010000034.1"/>
</dbReference>
<keyword evidence="1" id="KW-0175">Coiled coil</keyword>
<gene>
    <name evidence="2" type="ORF">H1164_15690</name>
</gene>
<evidence type="ECO:0000313" key="2">
    <source>
        <dbReference type="EMBL" id="MBA4544295.1"/>
    </source>
</evidence>
<proteinExistence type="predicted"/>
<dbReference type="EMBL" id="JACEIP010000034">
    <property type="protein sequence ID" value="MBA4544295.1"/>
    <property type="molecule type" value="Genomic_DNA"/>
</dbReference>
<name>A0A7W1XCT1_9BACL</name>
<dbReference type="Proteomes" id="UP000530514">
    <property type="component" value="Unassembled WGS sequence"/>
</dbReference>
<sequence>MDDKYLSLLEKLDRKMDRLNDRLDGIEQDLVFLKDQTLTRQEALSMIETLEGISEAVAQQAATKAEDKADATYEMLSSLIEGSNQRLLDRMDQQTKQVLNSLKPLDKILSLLVEKDERQDFALSTLEQRLRFLERRLGNEK</sequence>
<comment type="caution">
    <text evidence="2">The sequence shown here is derived from an EMBL/GenBank/DDBJ whole genome shotgun (WGS) entry which is preliminary data.</text>
</comment>